<accession>A0A3E1Q9L9</accession>
<name>A0A3E1Q9L9_9FLAO</name>
<dbReference type="EMBL" id="QVID01000001">
    <property type="protein sequence ID" value="RFN58804.1"/>
    <property type="molecule type" value="Genomic_DNA"/>
</dbReference>
<protein>
    <submittedName>
        <fullName evidence="2">Uncharacterized protein</fullName>
    </submittedName>
</protein>
<evidence type="ECO:0000313" key="2">
    <source>
        <dbReference type="EMBL" id="RFN58804.1"/>
    </source>
</evidence>
<gene>
    <name evidence="2" type="ORF">DZ858_01610</name>
</gene>
<evidence type="ECO:0000256" key="1">
    <source>
        <dbReference type="SAM" id="MobiDB-lite"/>
    </source>
</evidence>
<reference evidence="2 3" key="1">
    <citation type="journal article" date="2007" name="Int. J. Syst. Evol. Microbiol.">
        <title>Marixanthomonas ophiurae gen. nov., sp. nov., a marine bacterium of the family Flavobacteriaceae isolated from a deep-sea brittle star.</title>
        <authorList>
            <person name="Romanenko L.A."/>
            <person name="Uchino M."/>
            <person name="Frolova G.M."/>
            <person name="Mikhailov V.V."/>
        </authorList>
    </citation>
    <scope>NUCLEOTIDE SEQUENCE [LARGE SCALE GENOMIC DNA]</scope>
    <source>
        <strain evidence="2 3">KMM 3046</strain>
    </source>
</reference>
<organism evidence="2 3">
    <name type="scientific">Marixanthomonas ophiurae</name>
    <dbReference type="NCBI Taxonomy" id="387659"/>
    <lineage>
        <taxon>Bacteria</taxon>
        <taxon>Pseudomonadati</taxon>
        <taxon>Bacteroidota</taxon>
        <taxon>Flavobacteriia</taxon>
        <taxon>Flavobacteriales</taxon>
        <taxon>Flavobacteriaceae</taxon>
        <taxon>Marixanthomonas</taxon>
    </lineage>
</organism>
<feature type="region of interest" description="Disordered" evidence="1">
    <location>
        <begin position="507"/>
        <end position="526"/>
    </location>
</feature>
<dbReference type="Proteomes" id="UP000261082">
    <property type="component" value="Unassembled WGS sequence"/>
</dbReference>
<evidence type="ECO:0000313" key="3">
    <source>
        <dbReference type="Proteomes" id="UP000261082"/>
    </source>
</evidence>
<comment type="caution">
    <text evidence="2">The sequence shown here is derived from an EMBL/GenBank/DDBJ whole genome shotgun (WGS) entry which is preliminary data.</text>
</comment>
<keyword evidence="3" id="KW-1185">Reference proteome</keyword>
<sequence length="1626" mass="182766">MSGQTTGPTQPEAAGFAPIGVDDMVNLYTGDFNYNIPLMVIPGPDGGYPINVFYNSNVGMDQAASWVGLGWNLNAGAIQRNLRGTPDDFKGDLITKQFYTKPSTTINFDIAVPLLKKEIAGAELSIGSGFGVYYNNYSGLGINVSLGTTLNQIDDAKNQDGFGAGLGLSFGSQEGFSLTPSLSYSSYNEDKDFLFVNGKSRTTALGATINSKQGFGDLNLSHARSRQQDLTLRGMIADRVLRLDDGPGLNLKKSSFSGKISFASSAPISSIQATRYSTNSGFSFTPDPTKSNVLTDNEIASISGNISRSWVTGEEIKSPAFGAMYMANKNGENAVTDFYRENEGPITKDNVLTGIPVLTYDVFSIQGHGVGGSFRAYQNSIGRLADPKKNSISVSESRGIELGGPGAFKAGFDFTNTYSGAYSGAWKEHYNRPYYYLHELYDYKFNSKTTSKPLFEPFYFKMIGEASAMDTTIWEEFQTDKPIAFDINLRWDYNILAAKAQAHSGYNRSGNTFKGKENEGRSPRTQNIEYFTKDEIENSYTSPHIVNYDTNKLEPIDYDKGKGYHLNGISVLKSNGVRYNYFLPAYNHTTEKVTFSVPNGRKKYGAKHYYTNGPNGDNPKIIESIAPYINTVLNPPIPGPSYDVLSFAKVNNKAGEDEFYSRETIPAYAHTFFITSILSQDYVDIKNDGPTMDDIGTYIKMNYEKVRDYKWRFPFKGAYYSKGYLENTEDDKASYQEGEKDLFYVKSIETKTHIAVFETKNSELVDASETKHQKELVSITLYSKADPKWVKEFYLNQPSSNWPSPIQTVHLNQDYSLKKGIPNTTGNEMAPALKELYFTYQNSTNGENAKYQFNYGVNPDYSDHQQDRWGAYQEDQLRKTSTNSIPDIQVNENPYTYQEENYAKRDNEASAWLLNEITLPSKGGIKVEYEKDDYAYVQDKKATSYIELLGTGDKVYTNSNSIRTQVKTDDVYLYFKSPFPLNNDKKNVLKQIEGIEFVRFRVFMELKYPDRLSDVVKDLNKDMAKDYVEGYAEVEKDLSNDLNDLSTVGYIEDTNIGYFKIKSLKPKNSSTYFLNPIRLAAFQYIRKSRPDLGVQYDGIENAIPTVFFTKNILSMLDEASTMITGYYKKAQIKGWASQMNLDKPSYVRLISPERKYGGGARVKRIKLKSDETNAREFGQTYDYTLSDGRSSGVAEWEPILGIEETPFTLPIWYNANNNGHKIIFSNEQSFSEEPLGAGLYPSASVGYSRVTVRNLENDNVTMAQSGINISEFYTAKDFPTKAKRSGALFAPYWAPVPIPFIGQQNTRYNGYSMGYSFTLNNSIYGRPKSVATYPYTIDQPTGEPIQKSVYKYKTLANDNKSLDNKVMTLLKEGNKKEVYMGKEIDFYIDEIEANTYSIGLGGQVNISYQPPTLVLPSFFPKINTGRKGTRYLTTNKIIYNTPILDSIIQYKDGAKVSTKNLVFDHETGEPIITSVTNEWKQLIYTYNFPAHWTYEQMKGAYKNYRATVKIDNASGGKFKLDAGLNVSGQIPEELFQDGDVLIGSDNIKYYISEIDRVANTFNLKSRDNSTPTITSLQTKYFTIMQSGYKNLQSTKKGKIVSLEDPTDASNITNTGNIPLFMMKYNN</sequence>
<proteinExistence type="predicted"/>